<reference evidence="3" key="2">
    <citation type="journal article" date="2020" name="Nat. Commun.">
        <title>Large-scale genome sequencing of mycorrhizal fungi provides insights into the early evolution of symbiotic traits.</title>
        <authorList>
            <person name="Miyauchi S."/>
            <person name="Kiss E."/>
            <person name="Kuo A."/>
            <person name="Drula E."/>
            <person name="Kohler A."/>
            <person name="Sanchez-Garcia M."/>
            <person name="Morin E."/>
            <person name="Andreopoulos B."/>
            <person name="Barry K.W."/>
            <person name="Bonito G."/>
            <person name="Buee M."/>
            <person name="Carver A."/>
            <person name="Chen C."/>
            <person name="Cichocki N."/>
            <person name="Clum A."/>
            <person name="Culley D."/>
            <person name="Crous P.W."/>
            <person name="Fauchery L."/>
            <person name="Girlanda M."/>
            <person name="Hayes R.D."/>
            <person name="Keri Z."/>
            <person name="LaButti K."/>
            <person name="Lipzen A."/>
            <person name="Lombard V."/>
            <person name="Magnuson J."/>
            <person name="Maillard F."/>
            <person name="Murat C."/>
            <person name="Nolan M."/>
            <person name="Ohm R.A."/>
            <person name="Pangilinan J."/>
            <person name="Pereira M.F."/>
            <person name="Perotto S."/>
            <person name="Peter M."/>
            <person name="Pfister S."/>
            <person name="Riley R."/>
            <person name="Sitrit Y."/>
            <person name="Stielow J.B."/>
            <person name="Szollosi G."/>
            <person name="Zifcakova L."/>
            <person name="Stursova M."/>
            <person name="Spatafora J.W."/>
            <person name="Tedersoo L."/>
            <person name="Vaario L.M."/>
            <person name="Yamada A."/>
            <person name="Yan M."/>
            <person name="Wang P."/>
            <person name="Xu J."/>
            <person name="Bruns T."/>
            <person name="Baldrian P."/>
            <person name="Vilgalys R."/>
            <person name="Dunand C."/>
            <person name="Henrissat B."/>
            <person name="Grigoriev I.V."/>
            <person name="Hibbett D."/>
            <person name="Nagy L.G."/>
            <person name="Martin F.M."/>
        </authorList>
    </citation>
    <scope>NUCLEOTIDE SEQUENCE</scope>
    <source>
        <strain evidence="3">BED1</strain>
    </source>
</reference>
<keyword evidence="4" id="KW-1185">Reference proteome</keyword>
<evidence type="ECO:0000256" key="2">
    <source>
        <dbReference type="SAM" id="Phobius"/>
    </source>
</evidence>
<name>A0AAD4C9Q7_BOLED</name>
<dbReference type="Proteomes" id="UP001194468">
    <property type="component" value="Unassembled WGS sequence"/>
</dbReference>
<keyword evidence="2" id="KW-0472">Membrane</keyword>
<accession>A0AAD4C9Q7</accession>
<sequence length="78" mass="8508">MSFGKAVITPLPPVRDVTSSGLSKESSEQGRVKREVYLLYLQSASKIGCLFFILTTILSQVVPIMATYMLQLGVKVTA</sequence>
<proteinExistence type="predicted"/>
<feature type="region of interest" description="Disordered" evidence="1">
    <location>
        <begin position="1"/>
        <end position="28"/>
    </location>
</feature>
<protein>
    <submittedName>
        <fullName evidence="3">Uncharacterized protein</fullName>
    </submittedName>
</protein>
<organism evidence="3 4">
    <name type="scientific">Boletus edulis BED1</name>
    <dbReference type="NCBI Taxonomy" id="1328754"/>
    <lineage>
        <taxon>Eukaryota</taxon>
        <taxon>Fungi</taxon>
        <taxon>Dikarya</taxon>
        <taxon>Basidiomycota</taxon>
        <taxon>Agaricomycotina</taxon>
        <taxon>Agaricomycetes</taxon>
        <taxon>Agaricomycetidae</taxon>
        <taxon>Boletales</taxon>
        <taxon>Boletineae</taxon>
        <taxon>Boletaceae</taxon>
        <taxon>Boletoideae</taxon>
        <taxon>Boletus</taxon>
    </lineage>
</organism>
<keyword evidence="2" id="KW-1133">Transmembrane helix</keyword>
<keyword evidence="2" id="KW-0812">Transmembrane</keyword>
<reference evidence="3" key="1">
    <citation type="submission" date="2019-10" db="EMBL/GenBank/DDBJ databases">
        <authorList>
            <consortium name="DOE Joint Genome Institute"/>
            <person name="Kuo A."/>
            <person name="Miyauchi S."/>
            <person name="Kiss E."/>
            <person name="Drula E."/>
            <person name="Kohler A."/>
            <person name="Sanchez-Garcia M."/>
            <person name="Andreopoulos B."/>
            <person name="Barry K.W."/>
            <person name="Bonito G."/>
            <person name="Buee M."/>
            <person name="Carver A."/>
            <person name="Chen C."/>
            <person name="Cichocki N."/>
            <person name="Clum A."/>
            <person name="Culley D."/>
            <person name="Crous P.W."/>
            <person name="Fauchery L."/>
            <person name="Girlanda M."/>
            <person name="Hayes R."/>
            <person name="Keri Z."/>
            <person name="LaButti K."/>
            <person name="Lipzen A."/>
            <person name="Lombard V."/>
            <person name="Magnuson J."/>
            <person name="Maillard F."/>
            <person name="Morin E."/>
            <person name="Murat C."/>
            <person name="Nolan M."/>
            <person name="Ohm R."/>
            <person name="Pangilinan J."/>
            <person name="Pereira M."/>
            <person name="Perotto S."/>
            <person name="Peter M."/>
            <person name="Riley R."/>
            <person name="Sitrit Y."/>
            <person name="Stielow B."/>
            <person name="Szollosi G."/>
            <person name="Zifcakova L."/>
            <person name="Stursova M."/>
            <person name="Spatafora J.W."/>
            <person name="Tedersoo L."/>
            <person name="Vaario L.-M."/>
            <person name="Yamada A."/>
            <person name="Yan M."/>
            <person name="Wang P."/>
            <person name="Xu J."/>
            <person name="Bruns T."/>
            <person name="Baldrian P."/>
            <person name="Vilgalys R."/>
            <person name="Henrissat B."/>
            <person name="Grigoriev I.V."/>
            <person name="Hibbett D."/>
            <person name="Nagy L.G."/>
            <person name="Martin F.M."/>
        </authorList>
    </citation>
    <scope>NUCLEOTIDE SEQUENCE</scope>
    <source>
        <strain evidence="3">BED1</strain>
    </source>
</reference>
<gene>
    <name evidence="3" type="ORF">L210DRAFT_1005230</name>
</gene>
<dbReference type="EMBL" id="WHUW01000001">
    <property type="protein sequence ID" value="KAF8452218.1"/>
    <property type="molecule type" value="Genomic_DNA"/>
</dbReference>
<feature type="transmembrane region" description="Helical" evidence="2">
    <location>
        <begin position="47"/>
        <end position="70"/>
    </location>
</feature>
<evidence type="ECO:0000256" key="1">
    <source>
        <dbReference type="SAM" id="MobiDB-lite"/>
    </source>
</evidence>
<evidence type="ECO:0000313" key="4">
    <source>
        <dbReference type="Proteomes" id="UP001194468"/>
    </source>
</evidence>
<evidence type="ECO:0000313" key="3">
    <source>
        <dbReference type="EMBL" id="KAF8452218.1"/>
    </source>
</evidence>
<feature type="non-terminal residue" evidence="3">
    <location>
        <position position="78"/>
    </location>
</feature>
<dbReference type="AlphaFoldDB" id="A0AAD4C9Q7"/>
<comment type="caution">
    <text evidence="3">The sequence shown here is derived from an EMBL/GenBank/DDBJ whole genome shotgun (WGS) entry which is preliminary data.</text>
</comment>